<accession>A0A7J3I9U4</accession>
<dbReference type="PANTHER" id="PTHR42940:SF8">
    <property type="entry name" value="VACUOLAR PROTEIN SORTING-ASSOCIATED PROTEIN 11"/>
    <property type="match status" value="1"/>
</dbReference>
<dbReference type="GO" id="GO:0004022">
    <property type="term" value="F:alcohol dehydrogenase (NAD+) activity"/>
    <property type="evidence" value="ECO:0007669"/>
    <property type="project" value="TreeGrafter"/>
</dbReference>
<dbReference type="InterPro" id="IPR011032">
    <property type="entry name" value="GroES-like_sf"/>
</dbReference>
<evidence type="ECO:0000256" key="5">
    <source>
        <dbReference type="ARBA" id="ARBA00023002"/>
    </source>
</evidence>
<evidence type="ECO:0000259" key="7">
    <source>
        <dbReference type="SMART" id="SM00829"/>
    </source>
</evidence>
<evidence type="ECO:0000313" key="9">
    <source>
        <dbReference type="EMBL" id="HGQ18331.1"/>
    </source>
</evidence>
<evidence type="ECO:0000256" key="6">
    <source>
        <dbReference type="RuleBase" id="RU361277"/>
    </source>
</evidence>
<name>A0A7J3I9U4_9CREN</name>
<comment type="caution">
    <text evidence="8">The sequence shown here is derived from an EMBL/GenBank/DDBJ whole genome shotgun (WGS) entry which is preliminary data.</text>
</comment>
<dbReference type="AlphaFoldDB" id="A0A7J3I9U4"/>
<dbReference type="SMART" id="SM00829">
    <property type="entry name" value="PKS_ER"/>
    <property type="match status" value="1"/>
</dbReference>
<dbReference type="GO" id="GO:0005737">
    <property type="term" value="C:cytoplasm"/>
    <property type="evidence" value="ECO:0007669"/>
    <property type="project" value="TreeGrafter"/>
</dbReference>
<dbReference type="PANTHER" id="PTHR42940">
    <property type="entry name" value="ALCOHOL DEHYDROGENASE 1-RELATED"/>
    <property type="match status" value="1"/>
</dbReference>
<keyword evidence="5" id="KW-0560">Oxidoreductase</keyword>
<evidence type="ECO:0000256" key="2">
    <source>
        <dbReference type="ARBA" id="ARBA00008072"/>
    </source>
</evidence>
<dbReference type="InterPro" id="IPR036291">
    <property type="entry name" value="NAD(P)-bd_dom_sf"/>
</dbReference>
<dbReference type="InterPro" id="IPR002328">
    <property type="entry name" value="ADH_Zn_CS"/>
</dbReference>
<dbReference type="EMBL" id="DTAI01000218">
    <property type="protein sequence ID" value="HGN37347.1"/>
    <property type="molecule type" value="Genomic_DNA"/>
</dbReference>
<evidence type="ECO:0000256" key="4">
    <source>
        <dbReference type="ARBA" id="ARBA00022833"/>
    </source>
</evidence>
<evidence type="ECO:0000256" key="1">
    <source>
        <dbReference type="ARBA" id="ARBA00001947"/>
    </source>
</evidence>
<evidence type="ECO:0000313" key="8">
    <source>
        <dbReference type="EMBL" id="HGN37347.1"/>
    </source>
</evidence>
<dbReference type="PROSITE" id="PS00059">
    <property type="entry name" value="ADH_ZINC"/>
    <property type="match status" value="1"/>
</dbReference>
<dbReference type="SUPFAM" id="SSF50129">
    <property type="entry name" value="GroES-like"/>
    <property type="match status" value="1"/>
</dbReference>
<dbReference type="Gene3D" id="3.40.50.720">
    <property type="entry name" value="NAD(P)-binding Rossmann-like Domain"/>
    <property type="match status" value="1"/>
</dbReference>
<dbReference type="Pfam" id="PF08240">
    <property type="entry name" value="ADH_N"/>
    <property type="match status" value="1"/>
</dbReference>
<comment type="cofactor">
    <cofactor evidence="1 6">
        <name>Zn(2+)</name>
        <dbReference type="ChEBI" id="CHEBI:29105"/>
    </cofactor>
</comment>
<keyword evidence="4 6" id="KW-0862">Zinc</keyword>
<proteinExistence type="inferred from homology"/>
<dbReference type="InterPro" id="IPR020843">
    <property type="entry name" value="ER"/>
</dbReference>
<dbReference type="GO" id="GO:0008270">
    <property type="term" value="F:zinc ion binding"/>
    <property type="evidence" value="ECO:0007669"/>
    <property type="project" value="InterPro"/>
</dbReference>
<dbReference type="InterPro" id="IPR013154">
    <property type="entry name" value="ADH-like_N"/>
</dbReference>
<evidence type="ECO:0000256" key="3">
    <source>
        <dbReference type="ARBA" id="ARBA00022723"/>
    </source>
</evidence>
<dbReference type="SUPFAM" id="SSF51735">
    <property type="entry name" value="NAD(P)-binding Rossmann-fold domains"/>
    <property type="match status" value="1"/>
</dbReference>
<dbReference type="Pfam" id="PF00107">
    <property type="entry name" value="ADH_zinc_N"/>
    <property type="match status" value="1"/>
</dbReference>
<dbReference type="EMBL" id="DTBZ01000097">
    <property type="protein sequence ID" value="HGQ18331.1"/>
    <property type="molecule type" value="Genomic_DNA"/>
</dbReference>
<dbReference type="Gene3D" id="3.90.180.10">
    <property type="entry name" value="Medium-chain alcohol dehydrogenases, catalytic domain"/>
    <property type="match status" value="1"/>
</dbReference>
<feature type="domain" description="Enoyl reductase (ER)" evidence="7">
    <location>
        <begin position="59"/>
        <end position="388"/>
    </location>
</feature>
<sequence>MHMGIYYLHPPPQLTKNFSRLNLNVIYRNCIIQCLKVCKYTGEKGRNMPIKGRAAVFREARKPLSIEEIEFPDPKYDEVLIKVRAVGVCHTDLATIDGEFPPPPLMPTVLGHEIAGEVHLVGEGVREVGPGDGVVLSWLWYTCGKCRFCIRGNEQLCEHLVETGRHVYGGYAEYVLAKASHVIKIPSSVPWEYAPAATDAIATPFKGLRVAGAKEGDVVVVWGVGALGFNAIQVAKAKGCTVIAVGRSEFKLQKAKEVGADVVINASREDPVDAIKRVSDGGADVILQLVPTDVKTYEQAFYSLRRGGVLVLLGYPPGKLCLPVIEWGLDEKKVIASLAFTRYDITESLRLMAQGKVRPVVTTYKGLESINRALDDLREGKVLGRPVVLM</sequence>
<keyword evidence="3 6" id="KW-0479">Metal-binding</keyword>
<organism evidence="8">
    <name type="scientific">Ignisphaera aggregans</name>
    <dbReference type="NCBI Taxonomy" id="334771"/>
    <lineage>
        <taxon>Archaea</taxon>
        <taxon>Thermoproteota</taxon>
        <taxon>Thermoprotei</taxon>
        <taxon>Desulfurococcales</taxon>
        <taxon>Desulfurococcaceae</taxon>
        <taxon>Ignisphaera</taxon>
    </lineage>
</organism>
<reference evidence="8" key="1">
    <citation type="journal article" date="2020" name="mSystems">
        <title>Genome- and Community-Level Interaction Insights into Carbon Utilization and Element Cycling Functions of Hydrothermarchaeota in Hydrothermal Sediment.</title>
        <authorList>
            <person name="Zhou Z."/>
            <person name="Liu Y."/>
            <person name="Xu W."/>
            <person name="Pan J."/>
            <person name="Luo Z.H."/>
            <person name="Li M."/>
        </authorList>
    </citation>
    <scope>NUCLEOTIDE SEQUENCE [LARGE SCALE GENOMIC DNA]</scope>
    <source>
        <strain evidence="8">SpSt-618</strain>
        <strain evidence="9">SpSt-657</strain>
    </source>
</reference>
<comment type="similarity">
    <text evidence="2 6">Belongs to the zinc-containing alcohol dehydrogenase family.</text>
</comment>
<dbReference type="InterPro" id="IPR013149">
    <property type="entry name" value="ADH-like_C"/>
</dbReference>
<protein>
    <submittedName>
        <fullName evidence="8">Zinc-dependent alcohol dehydrogenase</fullName>
    </submittedName>
</protein>
<gene>
    <name evidence="8" type="ORF">ENT87_07375</name>
    <name evidence="9" type="ORF">ENU30_05090</name>
</gene>